<evidence type="ECO:0000256" key="4">
    <source>
        <dbReference type="ARBA" id="ARBA00023012"/>
    </source>
</evidence>
<dbReference type="SMART" id="SM00342">
    <property type="entry name" value="HTH_ARAC"/>
    <property type="match status" value="1"/>
</dbReference>
<protein>
    <submittedName>
        <fullName evidence="10">Regulator of RpoS</fullName>
    </submittedName>
</protein>
<dbReference type="InterPro" id="IPR051552">
    <property type="entry name" value="HptR"/>
</dbReference>
<feature type="domain" description="Response regulatory" evidence="9">
    <location>
        <begin position="3"/>
        <end position="120"/>
    </location>
</feature>
<dbReference type="GO" id="GO:0003700">
    <property type="term" value="F:DNA-binding transcription factor activity"/>
    <property type="evidence" value="ECO:0007669"/>
    <property type="project" value="InterPro"/>
</dbReference>
<feature type="domain" description="HTH araC/xylS-type" evidence="8">
    <location>
        <begin position="405"/>
        <end position="503"/>
    </location>
</feature>
<dbReference type="InterPro" id="IPR011006">
    <property type="entry name" value="CheY-like_superfamily"/>
</dbReference>
<dbReference type="Gene3D" id="3.40.50.2300">
    <property type="match status" value="1"/>
</dbReference>
<dbReference type="InterPro" id="IPR018060">
    <property type="entry name" value="HTH_AraC"/>
</dbReference>
<comment type="subcellular location">
    <subcellularLocation>
        <location evidence="1">Cytoplasm</location>
    </subcellularLocation>
</comment>
<evidence type="ECO:0000256" key="7">
    <source>
        <dbReference type="ARBA" id="ARBA00023163"/>
    </source>
</evidence>
<dbReference type="CDD" id="cd17536">
    <property type="entry name" value="REC_YesN-like"/>
    <property type="match status" value="1"/>
</dbReference>
<keyword evidence="6" id="KW-0238">DNA-binding</keyword>
<dbReference type="PANTHER" id="PTHR42713:SF3">
    <property type="entry name" value="TRANSCRIPTIONAL REGULATORY PROTEIN HPTR"/>
    <property type="match status" value="1"/>
</dbReference>
<dbReference type="GO" id="GO:0005737">
    <property type="term" value="C:cytoplasm"/>
    <property type="evidence" value="ECO:0007669"/>
    <property type="project" value="UniProtKB-SubCell"/>
</dbReference>
<organism evidence="10">
    <name type="scientific">bioreactor metagenome</name>
    <dbReference type="NCBI Taxonomy" id="1076179"/>
    <lineage>
        <taxon>unclassified sequences</taxon>
        <taxon>metagenomes</taxon>
        <taxon>ecological metagenomes</taxon>
    </lineage>
</organism>
<dbReference type="SUPFAM" id="SSF46689">
    <property type="entry name" value="Homeodomain-like"/>
    <property type="match status" value="2"/>
</dbReference>
<evidence type="ECO:0000256" key="6">
    <source>
        <dbReference type="ARBA" id="ARBA00023125"/>
    </source>
</evidence>
<evidence type="ECO:0000313" key="10">
    <source>
        <dbReference type="EMBL" id="MPM01794.1"/>
    </source>
</evidence>
<dbReference type="SUPFAM" id="SSF52172">
    <property type="entry name" value="CheY-like"/>
    <property type="match status" value="1"/>
</dbReference>
<keyword evidence="2" id="KW-0963">Cytoplasm</keyword>
<gene>
    <name evidence="10" type="primary">rssB_24</name>
    <name evidence="10" type="ORF">SDC9_48034</name>
</gene>
<keyword evidence="3" id="KW-0597">Phosphoprotein</keyword>
<dbReference type="SMART" id="SM00448">
    <property type="entry name" value="REC"/>
    <property type="match status" value="1"/>
</dbReference>
<dbReference type="InterPro" id="IPR020449">
    <property type="entry name" value="Tscrpt_reg_AraC-type_HTH"/>
</dbReference>
<dbReference type="InterPro" id="IPR009057">
    <property type="entry name" value="Homeodomain-like_sf"/>
</dbReference>
<comment type="caution">
    <text evidence="10">The sequence shown here is derived from an EMBL/GenBank/DDBJ whole genome shotgun (WGS) entry which is preliminary data.</text>
</comment>
<dbReference type="Pfam" id="PF12833">
    <property type="entry name" value="HTH_18"/>
    <property type="match status" value="1"/>
</dbReference>
<proteinExistence type="predicted"/>
<dbReference type="EMBL" id="VSSQ01000823">
    <property type="protein sequence ID" value="MPM01794.1"/>
    <property type="molecule type" value="Genomic_DNA"/>
</dbReference>
<evidence type="ECO:0000259" key="8">
    <source>
        <dbReference type="PROSITE" id="PS01124"/>
    </source>
</evidence>
<dbReference type="GO" id="GO:0043565">
    <property type="term" value="F:sequence-specific DNA binding"/>
    <property type="evidence" value="ECO:0007669"/>
    <property type="project" value="InterPro"/>
</dbReference>
<dbReference type="PANTHER" id="PTHR42713">
    <property type="entry name" value="HISTIDINE KINASE-RELATED"/>
    <property type="match status" value="1"/>
</dbReference>
<evidence type="ECO:0000256" key="3">
    <source>
        <dbReference type="ARBA" id="ARBA00022553"/>
    </source>
</evidence>
<dbReference type="Pfam" id="PF00072">
    <property type="entry name" value="Response_reg"/>
    <property type="match status" value="1"/>
</dbReference>
<evidence type="ECO:0000256" key="2">
    <source>
        <dbReference type="ARBA" id="ARBA00022490"/>
    </source>
</evidence>
<dbReference type="InterPro" id="IPR001789">
    <property type="entry name" value="Sig_transdc_resp-reg_receiver"/>
</dbReference>
<dbReference type="GO" id="GO:0000160">
    <property type="term" value="P:phosphorelay signal transduction system"/>
    <property type="evidence" value="ECO:0007669"/>
    <property type="project" value="UniProtKB-KW"/>
</dbReference>
<evidence type="ECO:0000256" key="1">
    <source>
        <dbReference type="ARBA" id="ARBA00004496"/>
    </source>
</evidence>
<dbReference type="PRINTS" id="PR00032">
    <property type="entry name" value="HTHARAC"/>
</dbReference>
<keyword evidence="4" id="KW-0902">Two-component regulatory system</keyword>
<name>A0A644WHN0_9ZZZZ</name>
<dbReference type="AlphaFoldDB" id="A0A644WHN0"/>
<dbReference type="PROSITE" id="PS50110">
    <property type="entry name" value="RESPONSE_REGULATORY"/>
    <property type="match status" value="1"/>
</dbReference>
<evidence type="ECO:0000259" key="9">
    <source>
        <dbReference type="PROSITE" id="PS50110"/>
    </source>
</evidence>
<evidence type="ECO:0000256" key="5">
    <source>
        <dbReference type="ARBA" id="ARBA00023015"/>
    </source>
</evidence>
<dbReference type="PROSITE" id="PS01124">
    <property type="entry name" value="HTH_ARAC_FAMILY_2"/>
    <property type="match status" value="1"/>
</dbReference>
<dbReference type="Gene3D" id="1.10.10.60">
    <property type="entry name" value="Homeodomain-like"/>
    <property type="match status" value="2"/>
</dbReference>
<accession>A0A644WHN0</accession>
<sequence>MYNVMLIDDEKLIIQGLTNIIEWEEIGLKVVETALNGYEALEKFKKKSVDIIITDISMPRLTGLELIKEIREINSKTKFVILTGYDEFAYAKEAIKYGVESYILKPINEEELQETLIKMVKDLDNKKKEKNKVLDKNTKLIEYIEGKLNEKYIYDMKNLLSIDIKDKAYTVSNINISRKYKDGIYINVSEILERYTEDKYEVLHKYDDEAILINSWDKEISRAEIINYYEDIKDKLIKESNEEIFISIGDIVFDIKELSKSYSTAKKLKKYILTEGTNKCVYKEKLKDVKEHNKSFKEEIEHINKLIIEKNISDLEKYISSILDNKELTPKNIYDFSIKVIILIDNISNEFKLDQKYGKDSLSNTIIKLCNESTRESVKAFIIREIEELIEAMYVNIIKYSPVVQQIVNAINDRYYEELSLKTLAHQYNINSSYLGQIFSKETGTSFSEYLNKIKNMKAKELILNTNMRINDIAKEVGYIDTSYFYRKFKKYYGVSPSTLREMKNY</sequence>
<reference evidence="10" key="1">
    <citation type="submission" date="2019-08" db="EMBL/GenBank/DDBJ databases">
        <authorList>
            <person name="Kucharzyk K."/>
            <person name="Murdoch R.W."/>
            <person name="Higgins S."/>
            <person name="Loffler F."/>
        </authorList>
    </citation>
    <scope>NUCLEOTIDE SEQUENCE</scope>
</reference>
<keyword evidence="7" id="KW-0804">Transcription</keyword>
<keyword evidence="5" id="KW-0805">Transcription regulation</keyword>